<dbReference type="AlphaFoldDB" id="A0AAV4QTG5"/>
<organism evidence="1 2">
    <name type="scientific">Caerostris extrusa</name>
    <name type="common">Bark spider</name>
    <name type="synonym">Caerostris bankana</name>
    <dbReference type="NCBI Taxonomy" id="172846"/>
    <lineage>
        <taxon>Eukaryota</taxon>
        <taxon>Metazoa</taxon>
        <taxon>Ecdysozoa</taxon>
        <taxon>Arthropoda</taxon>
        <taxon>Chelicerata</taxon>
        <taxon>Arachnida</taxon>
        <taxon>Araneae</taxon>
        <taxon>Araneomorphae</taxon>
        <taxon>Entelegynae</taxon>
        <taxon>Araneoidea</taxon>
        <taxon>Araneidae</taxon>
        <taxon>Caerostris</taxon>
    </lineage>
</organism>
<sequence length="131" mass="14931">MQIAKPLNCAVRFSCAKMYSSEFEAQHLENARGEEKALVFKIISHKPNQLSVFDNNFSFQFSRLAIQNRVKIFFSLFPYTLPSSEGEESNVPVQVEGEISLCKLRKPLNCAVRFSYAKMYSSEFVGLLYGV</sequence>
<proteinExistence type="predicted"/>
<protein>
    <submittedName>
        <fullName evidence="1">Uncharacterized protein</fullName>
    </submittedName>
</protein>
<comment type="caution">
    <text evidence="1">The sequence shown here is derived from an EMBL/GenBank/DDBJ whole genome shotgun (WGS) entry which is preliminary data.</text>
</comment>
<accession>A0AAV4QTG5</accession>
<evidence type="ECO:0000313" key="2">
    <source>
        <dbReference type="Proteomes" id="UP001054945"/>
    </source>
</evidence>
<dbReference type="Proteomes" id="UP001054945">
    <property type="component" value="Unassembled WGS sequence"/>
</dbReference>
<gene>
    <name evidence="1" type="ORF">CEXT_510241</name>
</gene>
<keyword evidence="2" id="KW-1185">Reference proteome</keyword>
<dbReference type="EMBL" id="BPLR01006842">
    <property type="protein sequence ID" value="GIY12750.1"/>
    <property type="molecule type" value="Genomic_DNA"/>
</dbReference>
<evidence type="ECO:0000313" key="1">
    <source>
        <dbReference type="EMBL" id="GIY12750.1"/>
    </source>
</evidence>
<name>A0AAV4QTG5_CAEEX</name>
<reference evidence="1 2" key="1">
    <citation type="submission" date="2021-06" db="EMBL/GenBank/DDBJ databases">
        <title>Caerostris extrusa draft genome.</title>
        <authorList>
            <person name="Kono N."/>
            <person name="Arakawa K."/>
        </authorList>
    </citation>
    <scope>NUCLEOTIDE SEQUENCE [LARGE SCALE GENOMIC DNA]</scope>
</reference>